<dbReference type="Gene3D" id="1.10.630.10">
    <property type="entry name" value="Cytochrome P450"/>
    <property type="match status" value="1"/>
</dbReference>
<evidence type="ECO:0000256" key="5">
    <source>
        <dbReference type="ARBA" id="ARBA00023002"/>
    </source>
</evidence>
<keyword evidence="4 8" id="KW-0479">Metal-binding</keyword>
<dbReference type="CDD" id="cd11045">
    <property type="entry name" value="CYP136-like"/>
    <property type="match status" value="1"/>
</dbReference>
<organism evidence="10 11">
    <name type="scientific">Alcanivorax jadensis T9</name>
    <dbReference type="NCBI Taxonomy" id="1177181"/>
    <lineage>
        <taxon>Bacteria</taxon>
        <taxon>Pseudomonadati</taxon>
        <taxon>Pseudomonadota</taxon>
        <taxon>Gammaproteobacteria</taxon>
        <taxon>Oceanospirillales</taxon>
        <taxon>Alcanivoracaceae</taxon>
        <taxon>Alcanivorax</taxon>
    </lineage>
</organism>
<protein>
    <submittedName>
        <fullName evidence="10">Cytochrome P450</fullName>
    </submittedName>
</protein>
<evidence type="ECO:0000256" key="3">
    <source>
        <dbReference type="ARBA" id="ARBA00022617"/>
    </source>
</evidence>
<evidence type="ECO:0000256" key="7">
    <source>
        <dbReference type="ARBA" id="ARBA00023033"/>
    </source>
</evidence>
<accession>A0ABR4WHD2</accession>
<comment type="cofactor">
    <cofactor evidence="1">
        <name>heme</name>
        <dbReference type="ChEBI" id="CHEBI:30413"/>
    </cofactor>
</comment>
<evidence type="ECO:0000313" key="11">
    <source>
        <dbReference type="Proteomes" id="UP000029443"/>
    </source>
</evidence>
<dbReference type="SUPFAM" id="SSF48264">
    <property type="entry name" value="Cytochrome P450"/>
    <property type="match status" value="1"/>
</dbReference>
<evidence type="ECO:0000256" key="8">
    <source>
        <dbReference type="RuleBase" id="RU000461"/>
    </source>
</evidence>
<sequence>MSSSMETAQQDAARLPRLPQRKLDNIPGDYGTPLLGDTIPFLKDYHKLVTRRAEKYGLVSKGSVLFQRGVTLLGPEANEFVLKDPEHVFSSRAAWNPFLEKLFTDGLMLRDFADHKFHRRIMQQAFKKPALASYLDRMNAHISSQIHPWQTGETLSFFDHIKALLLDVGAQIFFGLDMGPESDKVNKSFIDSADASLAVLRLPIPGTLWHRGMTGRRYLEKFVTDLIPQKRASETPDFFSELCKAAEEEGGLSDQDVMNHMIFLLFAAHDTTTSTLCSIIYLLAQHPHWQDQLAEEMASLDKDSLDYDDLAKLEKTSWVFRETLRMRPPLTAFPRRTVKEVTFQGYTLPRNTLVNLSPLFTHYMEEYWSNPHTFDPERFSDERAEHKKHFYQWIPFGGGHHKCLGLNFAELQTKTFLFHFLQRYKVSLKPGYEMPVQQVPLIMPKDGLPVVLEKR</sequence>
<dbReference type="PANTHER" id="PTHR24286:SF24">
    <property type="entry name" value="LANOSTEROL 14-ALPHA DEMETHYLASE"/>
    <property type="match status" value="1"/>
</dbReference>
<evidence type="ECO:0000256" key="1">
    <source>
        <dbReference type="ARBA" id="ARBA00001971"/>
    </source>
</evidence>
<feature type="compositionally biased region" description="Polar residues" evidence="9">
    <location>
        <begin position="1"/>
        <end position="10"/>
    </location>
</feature>
<keyword evidence="11" id="KW-1185">Reference proteome</keyword>
<evidence type="ECO:0000256" key="9">
    <source>
        <dbReference type="SAM" id="MobiDB-lite"/>
    </source>
</evidence>
<keyword evidence="7 8" id="KW-0503">Monooxygenase</keyword>
<name>A0ABR4WHD2_9GAMM</name>
<dbReference type="InterPro" id="IPR036396">
    <property type="entry name" value="Cyt_P450_sf"/>
</dbReference>
<comment type="similarity">
    <text evidence="2 8">Belongs to the cytochrome P450 family.</text>
</comment>
<evidence type="ECO:0000256" key="6">
    <source>
        <dbReference type="ARBA" id="ARBA00023004"/>
    </source>
</evidence>
<keyword evidence="6 8" id="KW-0408">Iron</keyword>
<dbReference type="InterPro" id="IPR017972">
    <property type="entry name" value="Cyt_P450_CS"/>
</dbReference>
<dbReference type="Proteomes" id="UP000029443">
    <property type="component" value="Unassembled WGS sequence"/>
</dbReference>
<dbReference type="InterPro" id="IPR002403">
    <property type="entry name" value="Cyt_P450_E_grp-IV"/>
</dbReference>
<dbReference type="EMBL" id="ARXU01000002">
    <property type="protein sequence ID" value="KGD62549.1"/>
    <property type="molecule type" value="Genomic_DNA"/>
</dbReference>
<keyword evidence="3 8" id="KW-0349">Heme</keyword>
<reference evidence="10 11" key="1">
    <citation type="submission" date="2012-09" db="EMBL/GenBank/DDBJ databases">
        <title>Genome Sequence of alkane-degrading Bacterium Alcanivorax jadensis T9.</title>
        <authorList>
            <person name="Lai Q."/>
            <person name="Shao Z."/>
        </authorList>
    </citation>
    <scope>NUCLEOTIDE SEQUENCE [LARGE SCALE GENOMIC DNA]</scope>
    <source>
        <strain evidence="10 11">T9</strain>
    </source>
</reference>
<dbReference type="PROSITE" id="PS00086">
    <property type="entry name" value="CYTOCHROME_P450"/>
    <property type="match status" value="1"/>
</dbReference>
<dbReference type="PRINTS" id="PR00465">
    <property type="entry name" value="EP450IV"/>
</dbReference>
<feature type="region of interest" description="Disordered" evidence="9">
    <location>
        <begin position="1"/>
        <end position="25"/>
    </location>
</feature>
<dbReference type="RefSeq" id="WP_232222002.1">
    <property type="nucleotide sequence ID" value="NZ_ARXU01000002.1"/>
</dbReference>
<comment type="caution">
    <text evidence="10">The sequence shown here is derived from an EMBL/GenBank/DDBJ whole genome shotgun (WGS) entry which is preliminary data.</text>
</comment>
<gene>
    <name evidence="10" type="ORF">T9A_00840</name>
</gene>
<evidence type="ECO:0000256" key="2">
    <source>
        <dbReference type="ARBA" id="ARBA00010617"/>
    </source>
</evidence>
<dbReference type="InterPro" id="IPR001128">
    <property type="entry name" value="Cyt_P450"/>
</dbReference>
<proteinExistence type="inferred from homology"/>
<dbReference type="PANTHER" id="PTHR24286">
    <property type="entry name" value="CYTOCHROME P450 26"/>
    <property type="match status" value="1"/>
</dbReference>
<keyword evidence="5 8" id="KW-0560">Oxidoreductase</keyword>
<dbReference type="PRINTS" id="PR00385">
    <property type="entry name" value="P450"/>
</dbReference>
<dbReference type="Pfam" id="PF00067">
    <property type="entry name" value="p450"/>
    <property type="match status" value="1"/>
</dbReference>
<evidence type="ECO:0000313" key="10">
    <source>
        <dbReference type="EMBL" id="KGD62549.1"/>
    </source>
</evidence>
<evidence type="ECO:0000256" key="4">
    <source>
        <dbReference type="ARBA" id="ARBA00022723"/>
    </source>
</evidence>